<organism evidence="2 3">
    <name type="scientific">Nephila pilipes</name>
    <name type="common">Giant wood spider</name>
    <name type="synonym">Nephila maculata</name>
    <dbReference type="NCBI Taxonomy" id="299642"/>
    <lineage>
        <taxon>Eukaryota</taxon>
        <taxon>Metazoa</taxon>
        <taxon>Ecdysozoa</taxon>
        <taxon>Arthropoda</taxon>
        <taxon>Chelicerata</taxon>
        <taxon>Arachnida</taxon>
        <taxon>Araneae</taxon>
        <taxon>Araneomorphae</taxon>
        <taxon>Entelegynae</taxon>
        <taxon>Araneoidea</taxon>
        <taxon>Nephilidae</taxon>
        <taxon>Nephila</taxon>
    </lineage>
</organism>
<reference evidence="2" key="1">
    <citation type="submission" date="2020-08" db="EMBL/GenBank/DDBJ databases">
        <title>Multicomponent nature underlies the extraordinary mechanical properties of spider dragline silk.</title>
        <authorList>
            <person name="Kono N."/>
            <person name="Nakamura H."/>
            <person name="Mori M."/>
            <person name="Yoshida Y."/>
            <person name="Ohtoshi R."/>
            <person name="Malay A.D."/>
            <person name="Moran D.A.P."/>
            <person name="Tomita M."/>
            <person name="Numata K."/>
            <person name="Arakawa K."/>
        </authorList>
    </citation>
    <scope>NUCLEOTIDE SEQUENCE</scope>
</reference>
<feature type="domain" description="Mos1 transposase HTH" evidence="1">
    <location>
        <begin position="31"/>
        <end position="76"/>
    </location>
</feature>
<accession>A0A8X6P0Y9</accession>
<name>A0A8X6P0Y9_NEPPI</name>
<dbReference type="Pfam" id="PF17906">
    <property type="entry name" value="HTH_48"/>
    <property type="match status" value="1"/>
</dbReference>
<dbReference type="EMBL" id="BMAW01063983">
    <property type="protein sequence ID" value="GFT42772.1"/>
    <property type="molecule type" value="Genomic_DNA"/>
</dbReference>
<protein>
    <submittedName>
        <fullName evidence="2">Mariner-1 protein</fullName>
    </submittedName>
</protein>
<keyword evidence="3" id="KW-1185">Reference proteome</keyword>
<gene>
    <name evidence="2" type="ORF">NPIL_329681</name>
</gene>
<dbReference type="AlphaFoldDB" id="A0A8X6P0Y9"/>
<dbReference type="Gene3D" id="1.10.10.1450">
    <property type="match status" value="1"/>
</dbReference>
<dbReference type="OrthoDB" id="6416405at2759"/>
<evidence type="ECO:0000313" key="3">
    <source>
        <dbReference type="Proteomes" id="UP000887013"/>
    </source>
</evidence>
<dbReference type="InterPro" id="IPR041426">
    <property type="entry name" value="Mos1_HTH"/>
</dbReference>
<comment type="caution">
    <text evidence="2">The sequence shown here is derived from an EMBL/GenBank/DDBJ whole genome shotgun (WGS) entry which is preliminary data.</text>
</comment>
<sequence>MSLKAEVKGGANLGGNVREKRLSETMEISEIRVLMKYDFHRGATTRQAVDNNNSVFGIQVATKATVTRWLKKFCSGVFDLSNEPRSRLKTQVDNYVLKATVDAYSIQSAPLEPLQLTTNEDLSDDEIENCSADVNDTIPHVNNSALSISMKFKTNLLIIFCN</sequence>
<proteinExistence type="predicted"/>
<evidence type="ECO:0000313" key="2">
    <source>
        <dbReference type="EMBL" id="GFT42772.1"/>
    </source>
</evidence>
<evidence type="ECO:0000259" key="1">
    <source>
        <dbReference type="Pfam" id="PF17906"/>
    </source>
</evidence>
<dbReference type="Proteomes" id="UP000887013">
    <property type="component" value="Unassembled WGS sequence"/>
</dbReference>